<comment type="similarity">
    <text evidence="3">Belongs to the CofD family.</text>
</comment>
<dbReference type="CDD" id="cd07186">
    <property type="entry name" value="CofD_like"/>
    <property type="match status" value="1"/>
</dbReference>
<keyword evidence="2 3" id="KW-0460">Magnesium</keyword>
<reference evidence="4 5" key="1">
    <citation type="submission" date="2015-09" db="EMBL/GenBank/DDBJ databases">
        <title>A metagenomics-based metabolic model of nitrate-dependent anaerobic oxidation of methane by Methanoperedens-like archaea.</title>
        <authorList>
            <person name="Arshad A."/>
            <person name="Speth D.R."/>
            <person name="De Graaf R.M."/>
            <person name="Op Den Camp H.J."/>
            <person name="Jetten M.S."/>
            <person name="Welte C.U."/>
        </authorList>
    </citation>
    <scope>NUCLEOTIDE SEQUENCE [LARGE SCALE GENOMIC DNA]</scope>
</reference>
<sequence length="308" mass="33348">MILLSGGTGTPKLLQGIRRVIPDEEITVIVNTAEDIVVSGSLVSPDVDTILYLFSGVLDISKWWGIRNDTFHTNNALKKMGINEKLMLGDADRATCIFRDVLMQKGASLTEATLSLSAALGIKAKILPMCNEKVDTMIKTPEGILHFQDFWVGSRGNPEVLGVDITGIKKARLTKEILDALKLEDNVIIGPSNPITSIGPILALKGIKEILMTKKVIAVSPIIGNSPVSGPAGKLMSAKGYPVSSNGVARCYGDILDIMVIDDRDTAKGDTAKEPDFNLKTVRFDTIMTSVEKSEKLARNILKLFQDI</sequence>
<dbReference type="GO" id="GO:0052645">
    <property type="term" value="P:F420-0 metabolic process"/>
    <property type="evidence" value="ECO:0007669"/>
    <property type="project" value="UniProtKB-UniRule"/>
</dbReference>
<dbReference type="Pfam" id="PF01933">
    <property type="entry name" value="CofD"/>
    <property type="match status" value="1"/>
</dbReference>
<proteinExistence type="inferred from homology"/>
<dbReference type="Gene3D" id="1.10.8.240">
    <property type="entry name" value="CofD-like domain"/>
    <property type="match status" value="1"/>
</dbReference>
<feature type="binding site" evidence="3">
    <location>
        <position position="48"/>
    </location>
    <ligand>
        <name>7,8-didemethyl-8-hydroxy-5-deazariboflavin</name>
        <dbReference type="ChEBI" id="CHEBI:59904"/>
    </ligand>
</feature>
<dbReference type="Gene3D" id="3.40.50.10680">
    <property type="entry name" value="CofD-like domains"/>
    <property type="match status" value="1"/>
</dbReference>
<comment type="cofactor">
    <cofactor evidence="3">
        <name>Mg(2+)</name>
        <dbReference type="ChEBI" id="CHEBI:18420"/>
    </cofactor>
</comment>
<dbReference type="HAMAP" id="MF_01257">
    <property type="entry name" value="CofD"/>
    <property type="match status" value="1"/>
</dbReference>
<organism evidence="4 5">
    <name type="scientific">Candidatus Methanoperedens nitratireducens</name>
    <dbReference type="NCBI Taxonomy" id="1392998"/>
    <lineage>
        <taxon>Archaea</taxon>
        <taxon>Methanobacteriati</taxon>
        <taxon>Methanobacteriota</taxon>
        <taxon>Stenosarchaea group</taxon>
        <taxon>Methanomicrobia</taxon>
        <taxon>Methanosarcinales</taxon>
        <taxon>ANME-2 cluster</taxon>
        <taxon>Candidatus Methanoperedentaceae</taxon>
        <taxon>Candidatus Methanoperedens</taxon>
    </lineage>
</organism>
<dbReference type="EMBL" id="LKCM01000120">
    <property type="protein sequence ID" value="KPQ43925.1"/>
    <property type="molecule type" value="Genomic_DNA"/>
</dbReference>
<comment type="caution">
    <text evidence="3">Lacks conserved residue(s) required for the propagation of feature annotation.</text>
</comment>
<comment type="catalytic activity">
    <reaction evidence="3">
        <text>(2S)-lactyl-2-diphospho-5'-guanosine + 7,8-didemethyl-8-hydroxy-5-deazariboflavin = oxidized coenzyme F420-0 + GMP + H(+)</text>
        <dbReference type="Rhea" id="RHEA:63444"/>
        <dbReference type="ChEBI" id="CHEBI:15378"/>
        <dbReference type="ChEBI" id="CHEBI:58115"/>
        <dbReference type="ChEBI" id="CHEBI:59435"/>
        <dbReference type="ChEBI" id="CHEBI:59904"/>
        <dbReference type="ChEBI" id="CHEBI:59907"/>
        <dbReference type="EC" id="2.7.8.28"/>
    </reaction>
</comment>
<evidence type="ECO:0000256" key="1">
    <source>
        <dbReference type="ARBA" id="ARBA00022679"/>
    </source>
</evidence>
<evidence type="ECO:0000256" key="2">
    <source>
        <dbReference type="ARBA" id="ARBA00022842"/>
    </source>
</evidence>
<comment type="caution">
    <text evidence="4">The sequence shown here is derived from an EMBL/GenBank/DDBJ whole genome shotgun (WGS) entry which is preliminary data.</text>
</comment>
<protein>
    <recommendedName>
        <fullName evidence="3">2-phospho-L-lactate transferase</fullName>
        <ecNumber evidence="3">2.7.8.28</ecNumber>
    </recommendedName>
    <alternativeName>
        <fullName evidence="3">EPPG:FO PEP transferase</fullName>
    </alternativeName>
</protein>
<dbReference type="InterPro" id="IPR010115">
    <property type="entry name" value="FbiA/CofD"/>
</dbReference>
<comment type="function">
    <text evidence="3">Catalyzes the transfer of the 2-phospholactate moiety from (2S)-lactyl-2-diphospho-5'-guanosine to 7,8-didemethyl-8-hydroxy-5-deazariboflavin (FO) with the formation of oxidized coenzyme F420-0 and GMP.</text>
</comment>
<evidence type="ECO:0000313" key="5">
    <source>
        <dbReference type="Proteomes" id="UP000050360"/>
    </source>
</evidence>
<comment type="subunit">
    <text evidence="3">Homodimer.</text>
</comment>
<dbReference type="InterPro" id="IPR038136">
    <property type="entry name" value="CofD-like_dom_sf"/>
</dbReference>
<dbReference type="AlphaFoldDB" id="A0A0P7ZGG0"/>
<dbReference type="PANTHER" id="PTHR43007">
    <property type="entry name" value="2-PHOSPHO-L-LACTATE TRANSFERASE"/>
    <property type="match status" value="1"/>
</dbReference>
<accession>A0A0P7ZGG0</accession>
<dbReference type="SUPFAM" id="SSF142338">
    <property type="entry name" value="CofD-like"/>
    <property type="match status" value="1"/>
</dbReference>
<comment type="pathway">
    <text evidence="3">Cofactor biosynthesis; coenzyme F420 biosynthesis.</text>
</comment>
<dbReference type="PANTHER" id="PTHR43007:SF1">
    <property type="entry name" value="2-PHOSPHO-L-LACTATE TRANSFERASE"/>
    <property type="match status" value="1"/>
</dbReference>
<dbReference type="EC" id="2.7.8.28" evidence="3"/>
<evidence type="ECO:0000313" key="4">
    <source>
        <dbReference type="EMBL" id="KPQ43925.1"/>
    </source>
</evidence>
<dbReference type="Proteomes" id="UP000050360">
    <property type="component" value="Unassembled WGS sequence"/>
</dbReference>
<dbReference type="NCBIfam" id="TIGR01819">
    <property type="entry name" value="F420_cofD"/>
    <property type="match status" value="1"/>
</dbReference>
<dbReference type="PATRIC" id="fig|1719120.3.peg.1639"/>
<gene>
    <name evidence="3 4" type="primary">cofD</name>
    <name evidence="4" type="ORF">MPEBLZ_01508</name>
</gene>
<dbReference type="UniPathway" id="UPA00071"/>
<evidence type="ECO:0000256" key="3">
    <source>
        <dbReference type="HAMAP-Rule" id="MF_01257"/>
    </source>
</evidence>
<dbReference type="GO" id="GO:0000287">
    <property type="term" value="F:magnesium ion binding"/>
    <property type="evidence" value="ECO:0007669"/>
    <property type="project" value="InterPro"/>
</dbReference>
<keyword evidence="1 3" id="KW-0808">Transferase</keyword>
<name>A0A0P7ZGG0_9EURY</name>
<dbReference type="GO" id="GO:0043743">
    <property type="term" value="F:LPPG:FO 2-phospho-L-lactate transferase activity"/>
    <property type="evidence" value="ECO:0007669"/>
    <property type="project" value="UniProtKB-EC"/>
</dbReference>
<dbReference type="InterPro" id="IPR002882">
    <property type="entry name" value="CofD"/>
</dbReference>